<dbReference type="STRING" id="50429.A0A2B4RV81"/>
<dbReference type="PANTHER" id="PTHR33568">
    <property type="entry name" value="DNA POLYMERASE"/>
    <property type="match status" value="1"/>
</dbReference>
<gene>
    <name evidence="2" type="ORF">AWC38_SpisGene14841</name>
</gene>
<accession>A0A2B4RV81</accession>
<evidence type="ECO:0000313" key="3">
    <source>
        <dbReference type="Proteomes" id="UP000225706"/>
    </source>
</evidence>
<name>A0A2B4RV81_STYPI</name>
<feature type="region of interest" description="Disordered" evidence="1">
    <location>
        <begin position="29"/>
        <end position="50"/>
    </location>
</feature>
<dbReference type="OrthoDB" id="5985876at2759"/>
<evidence type="ECO:0008006" key="4">
    <source>
        <dbReference type="Google" id="ProtNLM"/>
    </source>
</evidence>
<dbReference type="Gene3D" id="1.10.287.690">
    <property type="entry name" value="Helix hairpin bin"/>
    <property type="match status" value="1"/>
</dbReference>
<dbReference type="Gene3D" id="3.90.1600.10">
    <property type="entry name" value="Palm domain of DNA polymerase"/>
    <property type="match status" value="1"/>
</dbReference>
<protein>
    <recommendedName>
        <fullName evidence="4">DNA-directed DNA polymerase</fullName>
    </recommendedName>
</protein>
<proteinExistence type="predicted"/>
<keyword evidence="3" id="KW-1185">Reference proteome</keyword>
<comment type="caution">
    <text evidence="2">The sequence shown here is derived from an EMBL/GenBank/DDBJ whole genome shotgun (WGS) entry which is preliminary data.</text>
</comment>
<reference evidence="3" key="1">
    <citation type="journal article" date="2017" name="bioRxiv">
        <title>Comparative analysis of the genomes of Stylophora pistillata and Acropora digitifera provides evidence for extensive differences between species of corals.</title>
        <authorList>
            <person name="Voolstra C.R."/>
            <person name="Li Y."/>
            <person name="Liew Y.J."/>
            <person name="Baumgarten S."/>
            <person name="Zoccola D."/>
            <person name="Flot J.-F."/>
            <person name="Tambutte S."/>
            <person name="Allemand D."/>
            <person name="Aranda M."/>
        </authorList>
    </citation>
    <scope>NUCLEOTIDE SEQUENCE [LARGE SCALE GENOMIC DNA]</scope>
</reference>
<sequence>MPFDSSRHFRTHSSSGQKTLLSHLNAVHKQRGVAQKRQLPPASKRDDIGKEITRGVPDMARRVIKKSQTTQLWKGKQVKYNDRIIFNFSTKKFSHPLQSSKFTVAEILNDTTRFDTYMQTLANQLNPDESFDADDEFQVDMTVIAEPDAGRRTTLSILGKLNMTTVLRHKRCILSIKNSEDDLCLARAVCLTKAHLHKDDNKEDFNYCKNLRHYPISLTRCAKYLHCEAGVPEGPCGGEELKKFQEYLVPVYQLNDMSVHFPYCITFEGTVTAPKVIRLLLKSDPEGGNGHYHGSASVKPMGERNYVCPHTDDERMLTGTWCTPEIHKAIAMGYQLKRIHEVWHFEHKRRGLFALYVDTWLKIKPKSSGYPAWCQKEEQKSHYVQQYKEREGIDLDLAMIAKNPGRKATAKLMLNSFWGNFGQNCNKSKTHQITHPTSLLNLIDDPLEQIQDIRVLSPELVEVVAKHDDQDPDKGRATNVFIAAFTCQARLKLYESLEILKDRVLYYDSDSKVYKWKPGETEIALGDYLGDMTNELDEGDHIVEFI</sequence>
<dbReference type="EMBL" id="LSMT01000307">
    <property type="protein sequence ID" value="PFX20703.1"/>
    <property type="molecule type" value="Genomic_DNA"/>
</dbReference>
<dbReference type="InterPro" id="IPR023211">
    <property type="entry name" value="DNA_pol_palm_dom_sf"/>
</dbReference>
<evidence type="ECO:0000313" key="2">
    <source>
        <dbReference type="EMBL" id="PFX20703.1"/>
    </source>
</evidence>
<dbReference type="InterPro" id="IPR043502">
    <property type="entry name" value="DNA/RNA_pol_sf"/>
</dbReference>
<dbReference type="PANTHER" id="PTHR33568:SF3">
    <property type="entry name" value="DNA-DIRECTED DNA POLYMERASE"/>
    <property type="match status" value="1"/>
</dbReference>
<dbReference type="SUPFAM" id="SSF56672">
    <property type="entry name" value="DNA/RNA polymerases"/>
    <property type="match status" value="1"/>
</dbReference>
<dbReference type="AlphaFoldDB" id="A0A2B4RV81"/>
<dbReference type="Proteomes" id="UP000225706">
    <property type="component" value="Unassembled WGS sequence"/>
</dbReference>
<organism evidence="2 3">
    <name type="scientific">Stylophora pistillata</name>
    <name type="common">Smooth cauliflower coral</name>
    <dbReference type="NCBI Taxonomy" id="50429"/>
    <lineage>
        <taxon>Eukaryota</taxon>
        <taxon>Metazoa</taxon>
        <taxon>Cnidaria</taxon>
        <taxon>Anthozoa</taxon>
        <taxon>Hexacorallia</taxon>
        <taxon>Scleractinia</taxon>
        <taxon>Astrocoeniina</taxon>
        <taxon>Pocilloporidae</taxon>
        <taxon>Stylophora</taxon>
    </lineage>
</organism>
<evidence type="ECO:0000256" key="1">
    <source>
        <dbReference type="SAM" id="MobiDB-lite"/>
    </source>
</evidence>